<protein>
    <recommendedName>
        <fullName evidence="1">Prokaryotic glutathione synthetase ATP-binding domain-containing protein</fullName>
    </recommendedName>
</protein>
<dbReference type="GO" id="GO:0005524">
    <property type="term" value="F:ATP binding"/>
    <property type="evidence" value="ECO:0007669"/>
    <property type="project" value="InterPro"/>
</dbReference>
<accession>A0A919BN54</accession>
<dbReference type="Pfam" id="PF02955">
    <property type="entry name" value="GSH-S_ATP"/>
    <property type="match status" value="1"/>
</dbReference>
<dbReference type="EMBL" id="BNCK01000007">
    <property type="protein sequence ID" value="GHF99908.1"/>
    <property type="molecule type" value="Genomic_DNA"/>
</dbReference>
<reference evidence="2" key="1">
    <citation type="journal article" date="2014" name="Int. J. Syst. Evol. Microbiol.">
        <title>Complete genome sequence of Corynebacterium casei LMG S-19264T (=DSM 44701T), isolated from a smear-ripened cheese.</title>
        <authorList>
            <consortium name="US DOE Joint Genome Institute (JGI-PGF)"/>
            <person name="Walter F."/>
            <person name="Albersmeier A."/>
            <person name="Kalinowski J."/>
            <person name="Ruckert C."/>
        </authorList>
    </citation>
    <scope>NUCLEOTIDE SEQUENCE</scope>
    <source>
        <strain evidence="2">KCTC 42731</strain>
    </source>
</reference>
<evidence type="ECO:0000313" key="3">
    <source>
        <dbReference type="Proteomes" id="UP000623842"/>
    </source>
</evidence>
<dbReference type="Gene3D" id="3.30.1490.20">
    <property type="entry name" value="ATP-grasp fold, A domain"/>
    <property type="match status" value="1"/>
</dbReference>
<dbReference type="InterPro" id="IPR004218">
    <property type="entry name" value="GSHS_ATP-bd"/>
</dbReference>
<dbReference type="InterPro" id="IPR053191">
    <property type="entry name" value="DcsG_Biosynth_Enzyme"/>
</dbReference>
<comment type="caution">
    <text evidence="2">The sequence shown here is derived from an EMBL/GenBank/DDBJ whole genome shotgun (WGS) entry which is preliminary data.</text>
</comment>
<dbReference type="RefSeq" id="WP_229854764.1">
    <property type="nucleotide sequence ID" value="NZ_BNCK01000007.1"/>
</dbReference>
<organism evidence="2 3">
    <name type="scientific">Thalassotalea marina</name>
    <dbReference type="NCBI Taxonomy" id="1673741"/>
    <lineage>
        <taxon>Bacteria</taxon>
        <taxon>Pseudomonadati</taxon>
        <taxon>Pseudomonadota</taxon>
        <taxon>Gammaproteobacteria</taxon>
        <taxon>Alteromonadales</taxon>
        <taxon>Colwelliaceae</taxon>
        <taxon>Thalassotalea</taxon>
    </lineage>
</organism>
<dbReference type="SUPFAM" id="SSF56059">
    <property type="entry name" value="Glutathione synthetase ATP-binding domain-like"/>
    <property type="match status" value="1"/>
</dbReference>
<dbReference type="Proteomes" id="UP000623842">
    <property type="component" value="Unassembled WGS sequence"/>
</dbReference>
<dbReference type="AlphaFoldDB" id="A0A919BN54"/>
<reference evidence="2" key="2">
    <citation type="submission" date="2020-09" db="EMBL/GenBank/DDBJ databases">
        <authorList>
            <person name="Sun Q."/>
            <person name="Kim S."/>
        </authorList>
    </citation>
    <scope>NUCLEOTIDE SEQUENCE</scope>
    <source>
        <strain evidence="2">KCTC 42731</strain>
    </source>
</reference>
<dbReference type="GO" id="GO:0004363">
    <property type="term" value="F:glutathione synthase activity"/>
    <property type="evidence" value="ECO:0007669"/>
    <property type="project" value="InterPro"/>
</dbReference>
<gene>
    <name evidence="2" type="ORF">GCM10017161_30590</name>
</gene>
<dbReference type="Gene3D" id="3.30.470.20">
    <property type="entry name" value="ATP-grasp fold, B domain"/>
    <property type="match status" value="1"/>
</dbReference>
<sequence length="301" mass="35049">MMEKRCAILSMDSLEDFHAYDHLIEPYLAELGWQTETISWRAQNVNWSDFDAVIIRTPWDYQDDAAAFIQVLEQIEASSAHLENAIEIVRWNIDKIYLQQLEQQGVSVVPTRWFDKLDDKLLTAEQLDIMFEQLNRDQIVLKPRISANSDNTFWLHRSTAAQKLAVLNSAFAQRHFMAQPFMDSVIAEGEFSLFYFNGEYSHAILKTPKKQDFRVQEEHGGQLQSIEPEAELVKQANWCIEQIASIHTMPLYARVDFVRYQESFALMEAELIEPSLYFNMDEQSPKRFAQALVAKMKQLTL</sequence>
<keyword evidence="3" id="KW-1185">Reference proteome</keyword>
<dbReference type="InterPro" id="IPR013815">
    <property type="entry name" value="ATP_grasp_subdomain_1"/>
</dbReference>
<proteinExistence type="predicted"/>
<feature type="domain" description="Prokaryotic glutathione synthetase ATP-binding" evidence="1">
    <location>
        <begin position="120"/>
        <end position="226"/>
    </location>
</feature>
<name>A0A919BN54_9GAMM</name>
<dbReference type="PANTHER" id="PTHR39217:SF1">
    <property type="entry name" value="GLUTATHIONE SYNTHETASE"/>
    <property type="match status" value="1"/>
</dbReference>
<evidence type="ECO:0000313" key="2">
    <source>
        <dbReference type="EMBL" id="GHF99908.1"/>
    </source>
</evidence>
<evidence type="ECO:0000259" key="1">
    <source>
        <dbReference type="Pfam" id="PF02955"/>
    </source>
</evidence>
<dbReference type="Gene3D" id="3.40.50.20">
    <property type="match status" value="1"/>
</dbReference>
<dbReference type="PANTHER" id="PTHR39217">
    <property type="match status" value="1"/>
</dbReference>